<dbReference type="GO" id="GO:0009341">
    <property type="term" value="C:beta-galactosidase complex"/>
    <property type="evidence" value="ECO:0007669"/>
    <property type="project" value="InterPro"/>
</dbReference>
<dbReference type="InterPro" id="IPR006101">
    <property type="entry name" value="Glyco_hydro_2"/>
</dbReference>
<gene>
    <name evidence="9" type="primary">lacZ_9</name>
    <name evidence="9" type="ORF">KOR34_50770</name>
</gene>
<dbReference type="SUPFAM" id="SSF74650">
    <property type="entry name" value="Galactose mutarotase-like"/>
    <property type="match status" value="1"/>
</dbReference>
<dbReference type="OrthoDB" id="9762066at2"/>
<dbReference type="EMBL" id="SIHJ01000006">
    <property type="protein sequence ID" value="TWT29759.1"/>
    <property type="molecule type" value="Genomic_DNA"/>
</dbReference>
<evidence type="ECO:0000256" key="1">
    <source>
        <dbReference type="ARBA" id="ARBA00001412"/>
    </source>
</evidence>
<dbReference type="AlphaFoldDB" id="A0A5C5UVB3"/>
<dbReference type="SUPFAM" id="SSF49303">
    <property type="entry name" value="beta-Galactosidase/glucuronidase domain"/>
    <property type="match status" value="2"/>
</dbReference>
<dbReference type="Gene3D" id="2.60.120.260">
    <property type="entry name" value="Galactose-binding domain-like"/>
    <property type="match status" value="1"/>
</dbReference>
<dbReference type="Gene3D" id="2.70.98.10">
    <property type="match status" value="1"/>
</dbReference>
<dbReference type="EC" id="3.2.1.23" evidence="3 7"/>
<dbReference type="InterPro" id="IPR036156">
    <property type="entry name" value="Beta-gal/glucu_dom_sf"/>
</dbReference>
<dbReference type="PANTHER" id="PTHR46323:SF2">
    <property type="entry name" value="BETA-GALACTOSIDASE"/>
    <property type="match status" value="1"/>
</dbReference>
<dbReference type="Pfam" id="PF00703">
    <property type="entry name" value="Glyco_hydro_2"/>
    <property type="match status" value="1"/>
</dbReference>
<dbReference type="SUPFAM" id="SSF49785">
    <property type="entry name" value="Galactose-binding domain-like"/>
    <property type="match status" value="1"/>
</dbReference>
<dbReference type="PROSITE" id="PS00719">
    <property type="entry name" value="GLYCOSYL_HYDROL_F2_1"/>
    <property type="match status" value="1"/>
</dbReference>
<evidence type="ECO:0000256" key="2">
    <source>
        <dbReference type="ARBA" id="ARBA00007401"/>
    </source>
</evidence>
<dbReference type="GO" id="GO:0004565">
    <property type="term" value="F:beta-galactosidase activity"/>
    <property type="evidence" value="ECO:0007669"/>
    <property type="project" value="UniProtKB-EC"/>
</dbReference>
<dbReference type="Gene3D" id="3.20.20.80">
    <property type="entry name" value="Glycosidases"/>
    <property type="match status" value="1"/>
</dbReference>
<dbReference type="InterPro" id="IPR006104">
    <property type="entry name" value="Glyco_hydro_2_N"/>
</dbReference>
<dbReference type="RefSeq" id="WP_146568882.1">
    <property type="nucleotide sequence ID" value="NZ_SIHJ01000006.1"/>
</dbReference>
<sequence>MARLTQVLGAWAVLVAGALSAPDWENEQVLAISRLPARATFWPCETAEQVVAGGENSPYSTSLNGDWRFHWSPNPEHRPERFHEPSFDDSAWGTLPVPSSWQMHGHGTPIYVSAGYTFKIDPPRVTSEPKSSHTAFASRNPVGSYRRTFELPSDWNGRRVLVHFAGVEGAFYLWVNGQKIGYSQGSRSPAEFEITDAVHAGENHIAVEVYRWSDGSYLEDQDMWRMAGICRDVTLYSTAPQRIADYTVRTELDDRYRDANIAIDLDLDAPAGEDLAGWTVSARLFDDASQVAADEQDAEPILNRASRSRVLNDRTPQRGAGRFGWLELPVPNAKRWTAETPHLYSLAIALKNPAGQTVEAVGGKVGVREVEIRGGQMLVNGQPIRLRGVNRHEHDPVTGHAISRERMEQDIRLLKQANVNAVRTAHYPNDPYWYELCDRHGLYVMDEADLETHGLRGKLSHEPRWAAAFLDRVVRLAERDKNHASVVMWSLGNESGQGPNFASCAGWLHAFDPTRPVHHEGAQGDPRDPDWVDVRSRFYPRLRAEYLNPSALADGAPERAENARWERLLDLAENEADPHPVLTSEYAHAMGNAMGNLDRYWQEIYSHSKLLGGFVWDWCDQGLLRTAANGRRYFARGGDLGDQPNHGAFCLNGVVLADRTLTPKYWELKHVYQPVEAELVSADRGRVRVRLVNRQDFADLSRYVLRWTLLRDGVATTQGEVAPPACPSRGECELALTPDGWDHSQPGEWLLNLEFVLREPATWAPAGQVVAAEQLTLGVAPHRDAAPLAQVDDFQIDDSDDVISIEASGVRAVFSRRYAAITSLTVGEVEMLSSTDELAGGPMPQLFRAPVDNDRGFGGWLAEEWRQVGLAELEPLLTFLDLEFIGDSGAKVVAERTVLVGDKPRLTIRESWIVRSDGVLELTSKITPNASLPPLPRVGVVLRLDGSLDQLRYFGRGPHANYPDRKASAFLGRFHSTVAEQYFPWPRPQETGAHQDTRWVELTDEEGRGVRVTSLGDPFAFSALPYTQQDLAEAGHTYNLEPRDEVILSIDAAQCGLGNSSCGPGVLKEFSVPPGRTYELRLRFEPVNK</sequence>
<reference evidence="9 10" key="1">
    <citation type="submission" date="2019-02" db="EMBL/GenBank/DDBJ databases">
        <title>Deep-cultivation of Planctomycetes and their phenomic and genomic characterization uncovers novel biology.</title>
        <authorList>
            <person name="Wiegand S."/>
            <person name="Jogler M."/>
            <person name="Boedeker C."/>
            <person name="Pinto D."/>
            <person name="Vollmers J."/>
            <person name="Rivas-Marin E."/>
            <person name="Kohn T."/>
            <person name="Peeters S.H."/>
            <person name="Heuer A."/>
            <person name="Rast P."/>
            <person name="Oberbeckmann S."/>
            <person name="Bunk B."/>
            <person name="Jeske O."/>
            <person name="Meyerdierks A."/>
            <person name="Storesund J.E."/>
            <person name="Kallscheuer N."/>
            <person name="Luecker S."/>
            <person name="Lage O.M."/>
            <person name="Pohl T."/>
            <person name="Merkel B.J."/>
            <person name="Hornburger P."/>
            <person name="Mueller R.-W."/>
            <person name="Bruemmer F."/>
            <person name="Labrenz M."/>
            <person name="Spormann A.M."/>
            <person name="Op Den Camp H."/>
            <person name="Overmann J."/>
            <person name="Amann R."/>
            <person name="Jetten M.S.M."/>
            <person name="Mascher T."/>
            <person name="Medema M.H."/>
            <person name="Devos D.P."/>
            <person name="Kaster A.-K."/>
            <person name="Ovreas L."/>
            <person name="Rohde M."/>
            <person name="Galperin M.Y."/>
            <person name="Jogler C."/>
        </authorList>
    </citation>
    <scope>NUCLEOTIDE SEQUENCE [LARGE SCALE GENOMIC DNA]</scope>
    <source>
        <strain evidence="9 10">KOR34</strain>
    </source>
</reference>
<dbReference type="SMART" id="SM01038">
    <property type="entry name" value="Bgal_small_N"/>
    <property type="match status" value="1"/>
</dbReference>
<dbReference type="InterPro" id="IPR006102">
    <property type="entry name" value="Ig-like_GH2"/>
</dbReference>
<dbReference type="InterPro" id="IPR023230">
    <property type="entry name" value="Glyco_hydro_2_CS"/>
</dbReference>
<keyword evidence="4 7" id="KW-0378">Hydrolase</keyword>
<comment type="caution">
    <text evidence="9">The sequence shown here is derived from an EMBL/GenBank/DDBJ whole genome shotgun (WGS) entry which is preliminary data.</text>
</comment>
<dbReference type="InterPro" id="IPR014718">
    <property type="entry name" value="GH-type_carb-bd"/>
</dbReference>
<organism evidence="9 10">
    <name type="scientific">Posidoniimonas corsicana</name>
    <dbReference type="NCBI Taxonomy" id="1938618"/>
    <lineage>
        <taxon>Bacteria</taxon>
        <taxon>Pseudomonadati</taxon>
        <taxon>Planctomycetota</taxon>
        <taxon>Planctomycetia</taxon>
        <taxon>Pirellulales</taxon>
        <taxon>Lacipirellulaceae</taxon>
        <taxon>Posidoniimonas</taxon>
    </lineage>
</organism>
<dbReference type="Proteomes" id="UP000316714">
    <property type="component" value="Unassembled WGS sequence"/>
</dbReference>
<comment type="similarity">
    <text evidence="2 7">Belongs to the glycosyl hydrolase 2 family.</text>
</comment>
<comment type="catalytic activity">
    <reaction evidence="1 7">
        <text>Hydrolysis of terminal non-reducing beta-D-galactose residues in beta-D-galactosides.</text>
        <dbReference type="EC" id="3.2.1.23"/>
    </reaction>
</comment>
<dbReference type="InterPro" id="IPR023232">
    <property type="entry name" value="Glyco_hydro_2_AS"/>
</dbReference>
<dbReference type="Pfam" id="PF02929">
    <property type="entry name" value="Bgal_small_N"/>
    <property type="match status" value="1"/>
</dbReference>
<dbReference type="InterPro" id="IPR006103">
    <property type="entry name" value="Glyco_hydro_2_cat"/>
</dbReference>
<keyword evidence="5 7" id="KW-0326">Glycosidase</keyword>
<dbReference type="GO" id="GO:0005990">
    <property type="term" value="P:lactose catabolic process"/>
    <property type="evidence" value="ECO:0007669"/>
    <property type="project" value="TreeGrafter"/>
</dbReference>
<proteinExistence type="inferred from homology"/>
<dbReference type="SUPFAM" id="SSF51445">
    <property type="entry name" value="(Trans)glycosidases"/>
    <property type="match status" value="1"/>
</dbReference>
<evidence type="ECO:0000313" key="9">
    <source>
        <dbReference type="EMBL" id="TWT29759.1"/>
    </source>
</evidence>
<accession>A0A5C5UVB3</accession>
<evidence type="ECO:0000256" key="6">
    <source>
        <dbReference type="ARBA" id="ARBA00032230"/>
    </source>
</evidence>
<evidence type="ECO:0000313" key="10">
    <source>
        <dbReference type="Proteomes" id="UP000316714"/>
    </source>
</evidence>
<dbReference type="Gene3D" id="2.60.40.10">
    <property type="entry name" value="Immunoglobulins"/>
    <property type="match status" value="2"/>
</dbReference>
<dbReference type="InterPro" id="IPR013783">
    <property type="entry name" value="Ig-like_fold"/>
</dbReference>
<evidence type="ECO:0000259" key="8">
    <source>
        <dbReference type="SMART" id="SM01038"/>
    </source>
</evidence>
<dbReference type="InterPro" id="IPR017853">
    <property type="entry name" value="GH"/>
</dbReference>
<dbReference type="PRINTS" id="PR00132">
    <property type="entry name" value="GLHYDRLASE2"/>
</dbReference>
<dbReference type="Pfam" id="PF02836">
    <property type="entry name" value="Glyco_hydro_2_C"/>
    <property type="match status" value="1"/>
</dbReference>
<dbReference type="GO" id="GO:0030246">
    <property type="term" value="F:carbohydrate binding"/>
    <property type="evidence" value="ECO:0007669"/>
    <property type="project" value="InterPro"/>
</dbReference>
<evidence type="ECO:0000256" key="7">
    <source>
        <dbReference type="RuleBase" id="RU361154"/>
    </source>
</evidence>
<dbReference type="PROSITE" id="PS00608">
    <property type="entry name" value="GLYCOSYL_HYDROL_F2_2"/>
    <property type="match status" value="1"/>
</dbReference>
<name>A0A5C5UVB3_9BACT</name>
<dbReference type="Pfam" id="PF02837">
    <property type="entry name" value="Glyco_hydro_2_N"/>
    <property type="match status" value="1"/>
</dbReference>
<feature type="domain" description="Beta galactosidase small chain/" evidence="8">
    <location>
        <begin position="804"/>
        <end position="1085"/>
    </location>
</feature>
<dbReference type="InterPro" id="IPR011013">
    <property type="entry name" value="Gal_mutarotase_sf_dom"/>
</dbReference>
<dbReference type="InterPro" id="IPR032312">
    <property type="entry name" value="LacZ_4"/>
</dbReference>
<dbReference type="PANTHER" id="PTHR46323">
    <property type="entry name" value="BETA-GALACTOSIDASE"/>
    <property type="match status" value="1"/>
</dbReference>
<keyword evidence="10" id="KW-1185">Reference proteome</keyword>
<evidence type="ECO:0000256" key="4">
    <source>
        <dbReference type="ARBA" id="ARBA00022801"/>
    </source>
</evidence>
<dbReference type="InterPro" id="IPR004199">
    <property type="entry name" value="B-gal_small/dom_5"/>
</dbReference>
<dbReference type="Pfam" id="PF16353">
    <property type="entry name" value="LacZ_4"/>
    <property type="match status" value="1"/>
</dbReference>
<dbReference type="InterPro" id="IPR008979">
    <property type="entry name" value="Galactose-bd-like_sf"/>
</dbReference>
<evidence type="ECO:0000256" key="5">
    <source>
        <dbReference type="ARBA" id="ARBA00023295"/>
    </source>
</evidence>
<protein>
    <recommendedName>
        <fullName evidence="3 7">Beta-galactosidase</fullName>
        <ecNumber evidence="3 7">3.2.1.23</ecNumber>
    </recommendedName>
    <alternativeName>
        <fullName evidence="6 7">Lactase</fullName>
    </alternativeName>
</protein>
<dbReference type="InterPro" id="IPR050347">
    <property type="entry name" value="Bact_Beta-galactosidase"/>
</dbReference>
<evidence type="ECO:0000256" key="3">
    <source>
        <dbReference type="ARBA" id="ARBA00012756"/>
    </source>
</evidence>